<dbReference type="InterPro" id="IPR024983">
    <property type="entry name" value="CHAT_dom"/>
</dbReference>
<sequence length="1014" mass="107526">MADPGGSPLDDLVARMARFDRDGDHSAVLDAAAHQAALDQYARAVADRTTGAEVVRVLGQWFLRHHNALPPGVGAASLRMARLCAGLARDADPGSLPHDLDALLTGDSDPAHAAHATAVVLLGQFEETGDPSRVAAAREVLRSMTDDLDADHPLRTGLSEAALQLSSALLTMKADPADAEALVRSARAAVHAVPDSNDMVNALAWALLVRHQLTGGQQDLVEALELTERFLRDGQGAIVAHIAAQRAEALRVRFENTHDIADLDQAVALVREAVAATATGHPVADALRQVLATCLIRRVEHLDRADDLAEALALCAVIRPRLAKAGPSRAHWLATEAALITRRAQRSSDLADVDNAVALAEEALRLAHGLDGVRPIALTNLGSALATRYFLRRDRDDLATAVQRIRDAIEATRPQDTRLPLLHAQLTTLTALAAEDGVRGAGVDDAIRLGEQAVARLEPGRAKRVSALIALGHAHRQRYATEGAEADLLKAVALWRSAAEQPTGDAGERMTAARAWLGSALRLRDLPAAVEAATAAIRLLPVLAERGLDRAAQERRLAGVAGLAGEAAALAVHVGRPEHAVELAEQGRTVLWRQAVQTRGDLSALRAVAPDLADRLEGTRRALVASADIPGEAERHRRLAQRWDVLLAEVRRVPGFGTFLGARPFAELRHAATGGTVVLVNLGVGRSDALLVRPDGVTVVPLPWLRPADVRRRADALFAAAGEPVDLRQTLVSMLRWLWDTAAGPVITALDSLDGPVRHRVWWCPTGPLAMLPLHAAGRYGSSTPAGKRRPTVPDRTLSSYTTDLGALIRSRRAGTGDVSRLLAVGVPERAGRAPLPAVVDELKRIAATVPGTRTLLGADATPAAVLAELPAHPWVHFACHATQDLDHPGDSALHLHDGDLSVLRLAAHDLTGAELAYLSACHTAGGSVRLADETVHLAAALQLAGFRHVIATQWPVSDPVAAAAADSVYRHLVVDGRPRSADAALALAATTAALRARHPDQPDKWAPFVHIGP</sequence>
<dbReference type="AlphaFoldDB" id="A0A1H9N067"/>
<evidence type="ECO:0000313" key="3">
    <source>
        <dbReference type="Proteomes" id="UP000199051"/>
    </source>
</evidence>
<protein>
    <submittedName>
        <fullName evidence="2">CHAT domain-containing protein</fullName>
    </submittedName>
</protein>
<gene>
    <name evidence="2" type="ORF">SAMN04487818_102437</name>
</gene>
<evidence type="ECO:0000259" key="1">
    <source>
        <dbReference type="Pfam" id="PF12770"/>
    </source>
</evidence>
<keyword evidence="3" id="KW-1185">Reference proteome</keyword>
<evidence type="ECO:0000313" key="2">
    <source>
        <dbReference type="EMBL" id="SER29354.1"/>
    </source>
</evidence>
<proteinExistence type="predicted"/>
<dbReference type="Pfam" id="PF12770">
    <property type="entry name" value="CHAT"/>
    <property type="match status" value="1"/>
</dbReference>
<feature type="domain" description="CHAT" evidence="1">
    <location>
        <begin position="734"/>
        <end position="1013"/>
    </location>
</feature>
<reference evidence="3" key="1">
    <citation type="submission" date="2016-10" db="EMBL/GenBank/DDBJ databases">
        <authorList>
            <person name="Varghese N."/>
            <person name="Submissions S."/>
        </authorList>
    </citation>
    <scope>NUCLEOTIDE SEQUENCE [LARGE SCALE GENOMIC DNA]</scope>
    <source>
        <strain evidence="3">DSM 44260</strain>
    </source>
</reference>
<accession>A0A1H9N067</accession>
<dbReference type="Proteomes" id="UP000199051">
    <property type="component" value="Unassembled WGS sequence"/>
</dbReference>
<dbReference type="STRING" id="155974.SAMN04487818_102437"/>
<dbReference type="RefSeq" id="WP_092775349.1">
    <property type="nucleotide sequence ID" value="NZ_FOGI01000002.1"/>
</dbReference>
<dbReference type="EMBL" id="FOGI01000002">
    <property type="protein sequence ID" value="SER29354.1"/>
    <property type="molecule type" value="Genomic_DNA"/>
</dbReference>
<name>A0A1H9N067_9PSEU</name>
<organism evidence="2 3">
    <name type="scientific">Actinokineospora terrae</name>
    <dbReference type="NCBI Taxonomy" id="155974"/>
    <lineage>
        <taxon>Bacteria</taxon>
        <taxon>Bacillati</taxon>
        <taxon>Actinomycetota</taxon>
        <taxon>Actinomycetes</taxon>
        <taxon>Pseudonocardiales</taxon>
        <taxon>Pseudonocardiaceae</taxon>
        <taxon>Actinokineospora</taxon>
    </lineage>
</organism>